<evidence type="ECO:0000259" key="7">
    <source>
        <dbReference type="Pfam" id="PF03151"/>
    </source>
</evidence>
<keyword evidence="4 6" id="KW-0472">Membrane</keyword>
<feature type="transmembrane region" description="Helical" evidence="6">
    <location>
        <begin position="664"/>
        <end position="685"/>
    </location>
</feature>
<evidence type="ECO:0000256" key="6">
    <source>
        <dbReference type="SAM" id="Phobius"/>
    </source>
</evidence>
<feature type="transmembrane region" description="Helical" evidence="6">
    <location>
        <begin position="776"/>
        <end position="797"/>
    </location>
</feature>
<evidence type="ECO:0000256" key="3">
    <source>
        <dbReference type="ARBA" id="ARBA00022989"/>
    </source>
</evidence>
<dbReference type="SUPFAM" id="SSF103481">
    <property type="entry name" value="Multidrug resistance efflux transporter EmrE"/>
    <property type="match status" value="1"/>
</dbReference>
<name>A0ABN9TP55_9DINO</name>
<evidence type="ECO:0000256" key="5">
    <source>
        <dbReference type="SAM" id="MobiDB-lite"/>
    </source>
</evidence>
<sequence length="937" mass="100455">MNTYMSWKHVTSLAETEHAGQAREARTISVKKLGAVVKDVFTEMTGSAWSWSSLPLAGWKCSWNETADTEKDQGWSDAMWTSPDKSHWQWGSGELSSDARRADYIDPEHWMNWADYKIWKRKIFIWQNNADMKQLTVELQRKLEHLPDQVQEGAGGGAHSVRYLTTDAKTCDEALRALRDLNATKKESLTSTRVKTTMAGDFSECVPGRAREDVPSLEGVLLMCSDLSSMRSGGEMTQLGATWKHGGDYTRQLKVGGKSFSDLHPSLERPTAHLVAETTGGIRKTIMAISEVIMRTQCRECKQKGRWGGECPNPPAAGPPAPSAVIVPDSGASDSGPILAAVEQVEKWVDRARGILSKALAGGPWVDGAFLQLAAGRLQAPPGAGFVGEPAAFKWRSDLKQNGHRAVRARVPRGEIAGGLVPVPPPPQKFDAPAGDAGGGGCLGQGDSLAASTERVLFREDPTVMGLLQADKPQTLGGPLSKRAHPEGAARGAEALPPPLGEGGGGNGSPMQSQGSEARDGGEVGVADARGLSRAAARGTSRRRRHPRPLWRGCSTRLRRRPGRLRRRRRVSEATARWAGCRERRRLDDGWGVSGPGDRRRRRGHARGGRGPARRGRGRGGTGEGGELLRQVLGGDLHRPLVCLQHRAAAGNIYNKTALNIYPFPWAVALWQMAFGWLIFVPLWLTGIRKTPKLTIKQAITLSPAALGHLATHVGAVVAFFAGAVSFGHIVKASEPVVSSILNAVFLGEVLAWQVYAALTPIIAGVAIASASELSFTWLCFGAAMGSNLGSAARAVYSKKVMSGGQIGENMDSANTYAVLTIMATFMLIPISLAIEGPSAMLKGFHAAKAGHGLPFVMAMLYSGFTYYMYNEVAFLALGKLDAVSHAVCNAMKRVVIIIAAIVVFKTPVTATGIAGSSIAIAGTLLYSLAKNKYPSK</sequence>
<feature type="transmembrane region" description="Helical" evidence="6">
    <location>
        <begin position="895"/>
        <end position="927"/>
    </location>
</feature>
<organism evidence="8 9">
    <name type="scientific">Prorocentrum cordatum</name>
    <dbReference type="NCBI Taxonomy" id="2364126"/>
    <lineage>
        <taxon>Eukaryota</taxon>
        <taxon>Sar</taxon>
        <taxon>Alveolata</taxon>
        <taxon>Dinophyceae</taxon>
        <taxon>Prorocentrales</taxon>
        <taxon>Prorocentraceae</taxon>
        <taxon>Prorocentrum</taxon>
    </lineage>
</organism>
<evidence type="ECO:0000256" key="1">
    <source>
        <dbReference type="ARBA" id="ARBA00004141"/>
    </source>
</evidence>
<keyword evidence="3 6" id="KW-1133">Transmembrane helix</keyword>
<feature type="transmembrane region" description="Helical" evidence="6">
    <location>
        <begin position="817"/>
        <end position="835"/>
    </location>
</feature>
<protein>
    <recommendedName>
        <fullName evidence="7">Sugar phosphate transporter domain-containing protein</fullName>
    </recommendedName>
</protein>
<feature type="compositionally biased region" description="Basic residues" evidence="5">
    <location>
        <begin position="599"/>
        <end position="618"/>
    </location>
</feature>
<comment type="caution">
    <text evidence="8">The sequence shown here is derived from an EMBL/GenBank/DDBJ whole genome shotgun (WGS) entry which is preliminary data.</text>
</comment>
<evidence type="ECO:0000313" key="8">
    <source>
        <dbReference type="EMBL" id="CAK0847683.1"/>
    </source>
</evidence>
<feature type="transmembrane region" description="Helical" evidence="6">
    <location>
        <begin position="706"/>
        <end position="731"/>
    </location>
</feature>
<dbReference type="InterPro" id="IPR004853">
    <property type="entry name" value="Sugar_P_trans_dom"/>
</dbReference>
<feature type="compositionally biased region" description="Basic residues" evidence="5">
    <location>
        <begin position="540"/>
        <end position="549"/>
    </location>
</feature>
<feature type="transmembrane region" description="Helical" evidence="6">
    <location>
        <begin position="751"/>
        <end position="769"/>
    </location>
</feature>
<feature type="transmembrane region" description="Helical" evidence="6">
    <location>
        <begin position="847"/>
        <end position="870"/>
    </location>
</feature>
<dbReference type="PANTHER" id="PTHR11132">
    <property type="entry name" value="SOLUTE CARRIER FAMILY 35"/>
    <property type="match status" value="1"/>
</dbReference>
<dbReference type="InterPro" id="IPR037185">
    <property type="entry name" value="EmrE-like"/>
</dbReference>
<gene>
    <name evidence="8" type="ORF">PCOR1329_LOCUS40823</name>
</gene>
<reference evidence="8" key="1">
    <citation type="submission" date="2023-10" db="EMBL/GenBank/DDBJ databases">
        <authorList>
            <person name="Chen Y."/>
            <person name="Shah S."/>
            <person name="Dougan E. K."/>
            <person name="Thang M."/>
            <person name="Chan C."/>
        </authorList>
    </citation>
    <scope>NUCLEOTIDE SEQUENCE [LARGE SCALE GENOMIC DNA]</scope>
</reference>
<feature type="region of interest" description="Disordered" evidence="5">
    <location>
        <begin position="589"/>
        <end position="625"/>
    </location>
</feature>
<accession>A0ABN9TP55</accession>
<comment type="subcellular location">
    <subcellularLocation>
        <location evidence="1">Membrane</location>
        <topology evidence="1">Multi-pass membrane protein</topology>
    </subcellularLocation>
</comment>
<dbReference type="EMBL" id="CAUYUJ010014921">
    <property type="protein sequence ID" value="CAK0847683.1"/>
    <property type="molecule type" value="Genomic_DNA"/>
</dbReference>
<evidence type="ECO:0000256" key="2">
    <source>
        <dbReference type="ARBA" id="ARBA00022692"/>
    </source>
</evidence>
<keyword evidence="9" id="KW-1185">Reference proteome</keyword>
<evidence type="ECO:0000256" key="4">
    <source>
        <dbReference type="ARBA" id="ARBA00023136"/>
    </source>
</evidence>
<dbReference type="InterPro" id="IPR050186">
    <property type="entry name" value="TPT_transporter"/>
</dbReference>
<keyword evidence="2 6" id="KW-0812">Transmembrane</keyword>
<proteinExistence type="predicted"/>
<dbReference type="Proteomes" id="UP001189429">
    <property type="component" value="Unassembled WGS sequence"/>
</dbReference>
<feature type="region of interest" description="Disordered" evidence="5">
    <location>
        <begin position="469"/>
        <end position="557"/>
    </location>
</feature>
<evidence type="ECO:0000313" key="9">
    <source>
        <dbReference type="Proteomes" id="UP001189429"/>
    </source>
</evidence>
<dbReference type="Pfam" id="PF03151">
    <property type="entry name" value="TPT"/>
    <property type="match status" value="1"/>
</dbReference>
<feature type="compositionally biased region" description="Low complexity" evidence="5">
    <location>
        <begin position="527"/>
        <end position="539"/>
    </location>
</feature>
<feature type="domain" description="Sugar phosphate transporter" evidence="7">
    <location>
        <begin position="650"/>
        <end position="928"/>
    </location>
</feature>